<evidence type="ECO:0000259" key="4">
    <source>
        <dbReference type="Pfam" id="PF17148"/>
    </source>
</evidence>
<keyword evidence="7" id="KW-1185">Reference proteome</keyword>
<dbReference type="PANTHER" id="PTHR38478:SF1">
    <property type="entry name" value="ZINC DEPENDENT METALLOPROTEASE DOMAIN LIPOPROTEIN"/>
    <property type="match status" value="1"/>
</dbReference>
<feature type="domain" description="DUF5117" evidence="4">
    <location>
        <begin position="110"/>
        <end position="294"/>
    </location>
</feature>
<dbReference type="AlphaFoldDB" id="A0AA37SSM4"/>
<dbReference type="RefSeq" id="WP_235294141.1">
    <property type="nucleotide sequence ID" value="NZ_BSOH01000011.1"/>
</dbReference>
<dbReference type="CDD" id="cd04276">
    <property type="entry name" value="ZnMc_MMP_like_2"/>
    <property type="match status" value="1"/>
</dbReference>
<gene>
    <name evidence="6" type="ORF">GCM10007940_20480</name>
</gene>
<dbReference type="Pfam" id="PF16313">
    <property type="entry name" value="DUF4953"/>
    <property type="match status" value="1"/>
</dbReference>
<dbReference type="InterPro" id="IPR034032">
    <property type="entry name" value="Zn_MMP-like_bac"/>
</dbReference>
<organism evidence="6 7">
    <name type="scientific">Portibacter lacus</name>
    <dbReference type="NCBI Taxonomy" id="1099794"/>
    <lineage>
        <taxon>Bacteria</taxon>
        <taxon>Pseudomonadati</taxon>
        <taxon>Bacteroidota</taxon>
        <taxon>Saprospiria</taxon>
        <taxon>Saprospirales</taxon>
        <taxon>Haliscomenobacteraceae</taxon>
        <taxon>Portibacter</taxon>
    </lineage>
</organism>
<dbReference type="Pfam" id="PF17148">
    <property type="entry name" value="DUF5117"/>
    <property type="match status" value="1"/>
</dbReference>
<proteinExistence type="predicted"/>
<dbReference type="InterPro" id="IPR032534">
    <property type="entry name" value="EcxA_zinc-bd"/>
</dbReference>
<feature type="domain" description="DUF5118" evidence="5">
    <location>
        <begin position="46"/>
        <end position="93"/>
    </location>
</feature>
<dbReference type="InterPro" id="IPR033428">
    <property type="entry name" value="DUF5118"/>
</dbReference>
<evidence type="ECO:0000313" key="6">
    <source>
        <dbReference type="EMBL" id="GLR17433.1"/>
    </source>
</evidence>
<comment type="caution">
    <text evidence="6">The sequence shown here is derived from an EMBL/GenBank/DDBJ whole genome shotgun (WGS) entry which is preliminary data.</text>
</comment>
<feature type="compositionally biased region" description="Polar residues" evidence="1">
    <location>
        <begin position="552"/>
        <end position="561"/>
    </location>
</feature>
<dbReference type="SUPFAM" id="SSF55486">
    <property type="entry name" value="Metalloproteases ('zincins'), catalytic domain"/>
    <property type="match status" value="1"/>
</dbReference>
<evidence type="ECO:0000313" key="7">
    <source>
        <dbReference type="Proteomes" id="UP001156666"/>
    </source>
</evidence>
<dbReference type="EMBL" id="BSOH01000011">
    <property type="protein sequence ID" value="GLR17433.1"/>
    <property type="molecule type" value="Genomic_DNA"/>
</dbReference>
<feature type="chain" id="PRO_5041338666" evidence="2">
    <location>
        <begin position="24"/>
        <end position="807"/>
    </location>
</feature>
<feature type="region of interest" description="Disordered" evidence="1">
    <location>
        <begin position="546"/>
        <end position="565"/>
    </location>
</feature>
<reference evidence="6" key="2">
    <citation type="submission" date="2023-01" db="EMBL/GenBank/DDBJ databases">
        <title>Draft genome sequence of Portibacter lacus strain NBRC 108769.</title>
        <authorList>
            <person name="Sun Q."/>
            <person name="Mori K."/>
        </authorList>
    </citation>
    <scope>NUCLEOTIDE SEQUENCE</scope>
    <source>
        <strain evidence="6">NBRC 108769</strain>
    </source>
</reference>
<name>A0AA37SSM4_9BACT</name>
<feature type="signal peptide" evidence="2">
    <location>
        <begin position="1"/>
        <end position="23"/>
    </location>
</feature>
<feature type="domain" description="EcxA zinc-binding" evidence="3">
    <location>
        <begin position="428"/>
        <end position="733"/>
    </location>
</feature>
<evidence type="ECO:0000256" key="2">
    <source>
        <dbReference type="SAM" id="SignalP"/>
    </source>
</evidence>
<dbReference type="PANTHER" id="PTHR38478">
    <property type="entry name" value="PEPTIDASE M1A AND M12B"/>
    <property type="match status" value="1"/>
</dbReference>
<sequence length="807" mass="92144">MTKLFKLVLLFFVLSLLPTQSQAQFWKKKKETPAKPAEKKDKDSKIKKYDEIIKDGAVTDTGLFTVHQVSDNYYFEIPFDLLEQEILVVSRISGFVKGLNFGGAGTKSKPQQVIRWQRKNDQLLLRTVSYNSVASEEDPIYQSVKNNNFEPIIMVFDIKAFNPDSTSAVIDIKSLFTTDVEMLAPVSPRQRKAFELGSLDGKRSMISSMKSYPENTEIRHILTFKGKKIPDNQVTGTMSVEMNQSFIKLPEIPWTPRKFDARVGYFSVGQIDYSSNNQRASSNRFITRWKLEPKDPAAYARGELVEPVKPIIYYIDPSTPHEWRPFIKQGVNDWQVAFEEAGFKNAIMAKDAPTKEEDPDWTPEDVRYSTIRYVSTDIQNAMGPHVHDPRTGEILESDIIWYHNVMNLLRNWFFIQTAAINPQARSINFKEDVMGRLIRFVAAHEVGHTLGLPHNMGSSVAYPVDSLRSPSFTKRMGTAPSIMDYARFNYIAQPEDGDVGLMPGIGPYDKWSIKWGYTYFPGKDAEASDAELNKWALEKAGQPIYRFGRQRGNPTDPSAQTEDLGDDSMLASEYGIKNLKRILPKLTEWTKEDGKDYAQLDELYGQVFGQFNRYMGHVTSNIGGVYEFQKTSDEDGAVYTPVDKEKQKRAMMFLNEQLFKTPTWMIDQDIISKTQESGIVDLITALQTRTLNRIFEGDRLLRIIDNETLNGDAAYGLDDLFSDAESGIFSNMNPDTYTRNLQRAFVDRMGDLIMEKNDKYKRSDINAMARGTLTKLKSKVSGQGNDQMNRYHFEDLKVRIDNILDPK</sequence>
<protein>
    <submittedName>
        <fullName evidence="6">Glutaminyl-tRNA synthetase</fullName>
    </submittedName>
</protein>
<evidence type="ECO:0000259" key="3">
    <source>
        <dbReference type="Pfam" id="PF16313"/>
    </source>
</evidence>
<evidence type="ECO:0000259" key="5">
    <source>
        <dbReference type="Pfam" id="PF17162"/>
    </source>
</evidence>
<accession>A0AA37SSM4</accession>
<dbReference type="InterPro" id="IPR033413">
    <property type="entry name" value="DUF5117"/>
</dbReference>
<evidence type="ECO:0000256" key="1">
    <source>
        <dbReference type="SAM" id="MobiDB-lite"/>
    </source>
</evidence>
<dbReference type="Pfam" id="PF17162">
    <property type="entry name" value="DUF5118"/>
    <property type="match status" value="1"/>
</dbReference>
<reference evidence="6" key="1">
    <citation type="journal article" date="2014" name="Int. J. Syst. Evol. Microbiol.">
        <title>Complete genome sequence of Corynebacterium casei LMG S-19264T (=DSM 44701T), isolated from a smear-ripened cheese.</title>
        <authorList>
            <consortium name="US DOE Joint Genome Institute (JGI-PGF)"/>
            <person name="Walter F."/>
            <person name="Albersmeier A."/>
            <person name="Kalinowski J."/>
            <person name="Ruckert C."/>
        </authorList>
    </citation>
    <scope>NUCLEOTIDE SEQUENCE</scope>
    <source>
        <strain evidence="6">NBRC 108769</strain>
    </source>
</reference>
<dbReference type="Proteomes" id="UP001156666">
    <property type="component" value="Unassembled WGS sequence"/>
</dbReference>
<keyword evidence="2" id="KW-0732">Signal</keyword>